<gene>
    <name evidence="1" type="ORF">LY01_00514</name>
</gene>
<dbReference type="InterPro" id="IPR050238">
    <property type="entry name" value="DNA_Rep/Repair_Clamp_Loader"/>
</dbReference>
<dbReference type="Gene3D" id="3.40.50.300">
    <property type="entry name" value="P-loop containing nucleotide triphosphate hydrolases"/>
    <property type="match status" value="1"/>
</dbReference>
<evidence type="ECO:0000313" key="2">
    <source>
        <dbReference type="Proteomes" id="UP000239002"/>
    </source>
</evidence>
<proteinExistence type="predicted"/>
<reference evidence="1 2" key="1">
    <citation type="submission" date="2018-02" db="EMBL/GenBank/DDBJ databases">
        <title>Genomic Encyclopedia of Archaeal and Bacterial Type Strains, Phase II (KMG-II): from individual species to whole genera.</title>
        <authorList>
            <person name="Goeker M."/>
        </authorList>
    </citation>
    <scope>NUCLEOTIDE SEQUENCE [LARGE SCALE GENOMIC DNA]</scope>
    <source>
        <strain evidence="1 2">DSM 16809</strain>
    </source>
</reference>
<organism evidence="1 2">
    <name type="scientific">Nonlabens xylanidelens</name>
    <dbReference type="NCBI Taxonomy" id="191564"/>
    <lineage>
        <taxon>Bacteria</taxon>
        <taxon>Pseudomonadati</taxon>
        <taxon>Bacteroidota</taxon>
        <taxon>Flavobacteriia</taxon>
        <taxon>Flavobacteriales</taxon>
        <taxon>Flavobacteriaceae</taxon>
        <taxon>Nonlabens</taxon>
    </lineage>
</organism>
<accession>A0A2S6IRC0</accession>
<dbReference type="AlphaFoldDB" id="A0A2S6IRC0"/>
<dbReference type="EMBL" id="PTJE01000001">
    <property type="protein sequence ID" value="PPK96690.1"/>
    <property type="molecule type" value="Genomic_DNA"/>
</dbReference>
<evidence type="ECO:0000313" key="1">
    <source>
        <dbReference type="EMBL" id="PPK96690.1"/>
    </source>
</evidence>
<dbReference type="InterPro" id="IPR027417">
    <property type="entry name" value="P-loop_NTPase"/>
</dbReference>
<name>A0A2S6IRC0_9FLAO</name>
<dbReference type="PANTHER" id="PTHR11669">
    <property type="entry name" value="REPLICATION FACTOR C / DNA POLYMERASE III GAMMA-TAU SUBUNIT"/>
    <property type="match status" value="1"/>
</dbReference>
<dbReference type="GO" id="GO:0006261">
    <property type="term" value="P:DNA-templated DNA replication"/>
    <property type="evidence" value="ECO:0007669"/>
    <property type="project" value="TreeGrafter"/>
</dbReference>
<protein>
    <submittedName>
        <fullName evidence="1">DNA polymerase-3 subunit delta</fullName>
    </submittedName>
</protein>
<dbReference type="Pfam" id="PF13177">
    <property type="entry name" value="DNA_pol3_delta2"/>
    <property type="match status" value="1"/>
</dbReference>
<comment type="caution">
    <text evidence="1">The sequence shown here is derived from an EMBL/GenBank/DDBJ whole genome shotgun (WGS) entry which is preliminary data.</text>
</comment>
<dbReference type="Proteomes" id="UP000239002">
    <property type="component" value="Unassembled WGS sequence"/>
</dbReference>
<dbReference type="PANTHER" id="PTHR11669:SF8">
    <property type="entry name" value="DNA POLYMERASE III SUBUNIT DELTA"/>
    <property type="match status" value="1"/>
</dbReference>
<dbReference type="SUPFAM" id="SSF52540">
    <property type="entry name" value="P-loop containing nucleoside triphosphate hydrolases"/>
    <property type="match status" value="1"/>
</dbReference>
<sequence length="391" mass="43945">MDVFPSLPSSTYICTMQYQDVLGLTHIKSHLQSTVKNGRIAHAQMLVGPTGSGVLPLAIAYARDILCGEHNESCHAQLNNLAHPDLHFSFPMPSSAGSSSTKATSDIFLKEWRVFLKENSYGSLPDWYKAIDIEKKNAEIRVAEAQLIMKKLSLKSYEGGYKVLIIWGADKMNTEAANKLLKLIEEPPSKTIILLVAESEDKIINTIKSRCQIIHVPKLNAAVIAEGLQKNLQLTESQSSIIARQADGDYRKAVQFSQNNAEDLQFEQWFVQWVRTAFVAKTKITAINELMDWATTIASVNRETQIRFLNYCIEFFRQAMLKNYKAESAVYLAPQSGFDLSKFAPFVDGNRMIEVQKQLQEAIYHIERNANGKIVLTDLSIGMTRILHSKA</sequence>
<keyword evidence="2" id="KW-1185">Reference proteome</keyword>